<dbReference type="GO" id="GO:0016887">
    <property type="term" value="F:ATP hydrolysis activity"/>
    <property type="evidence" value="ECO:0007669"/>
    <property type="project" value="InterPro"/>
</dbReference>
<dbReference type="InterPro" id="IPR039421">
    <property type="entry name" value="Type_1_exporter"/>
</dbReference>
<dbReference type="AlphaFoldDB" id="A0AAV2W4C3"/>
<dbReference type="Pfam" id="PF00005">
    <property type="entry name" value="ABC_tran"/>
    <property type="match status" value="1"/>
</dbReference>
<comment type="similarity">
    <text evidence="10">Belongs to the ABC transporter superfamily. Siderophore-Fe(3+) uptake transporter (SIUT) (TC 3.A.1.21) family.</text>
</comment>
<feature type="transmembrane region" description="Helical" evidence="12">
    <location>
        <begin position="38"/>
        <end position="62"/>
    </location>
</feature>
<dbReference type="InterPro" id="IPR003593">
    <property type="entry name" value="AAA+_ATPase"/>
</dbReference>
<evidence type="ECO:0000256" key="9">
    <source>
        <dbReference type="ARBA" id="ARBA00023136"/>
    </source>
</evidence>
<feature type="transmembrane region" description="Helical" evidence="12">
    <location>
        <begin position="179"/>
        <end position="199"/>
    </location>
</feature>
<keyword evidence="8 12" id="KW-1133">Transmembrane helix</keyword>
<dbReference type="InterPro" id="IPR027417">
    <property type="entry name" value="P-loop_NTPase"/>
</dbReference>
<feature type="transmembrane region" description="Helical" evidence="12">
    <location>
        <begin position="264"/>
        <end position="286"/>
    </location>
</feature>
<dbReference type="GO" id="GO:0015421">
    <property type="term" value="F:ABC-type oligopeptide transporter activity"/>
    <property type="evidence" value="ECO:0007669"/>
    <property type="project" value="TreeGrafter"/>
</dbReference>
<evidence type="ECO:0000256" key="8">
    <source>
        <dbReference type="ARBA" id="ARBA00022989"/>
    </source>
</evidence>
<proteinExistence type="inferred from homology"/>
<evidence type="ECO:0000313" key="15">
    <source>
        <dbReference type="EMBL" id="CDI68201.1"/>
    </source>
</evidence>
<feature type="transmembrane region" description="Helical" evidence="12">
    <location>
        <begin position="306"/>
        <end position="326"/>
    </location>
</feature>
<dbReference type="GO" id="GO:0005886">
    <property type="term" value="C:plasma membrane"/>
    <property type="evidence" value="ECO:0007669"/>
    <property type="project" value="UniProtKB-SubCell"/>
</dbReference>
<evidence type="ECO:0000256" key="2">
    <source>
        <dbReference type="ARBA" id="ARBA00022448"/>
    </source>
</evidence>
<evidence type="ECO:0000256" key="4">
    <source>
        <dbReference type="ARBA" id="ARBA00022519"/>
    </source>
</evidence>
<keyword evidence="4" id="KW-0997">Cell inner membrane</keyword>
<feature type="domain" description="ABC transporter" evidence="13">
    <location>
        <begin position="359"/>
        <end position="595"/>
    </location>
</feature>
<dbReference type="Pfam" id="PF00664">
    <property type="entry name" value="ABC_membrane"/>
    <property type="match status" value="1"/>
</dbReference>
<dbReference type="PANTHER" id="PTHR43394">
    <property type="entry name" value="ATP-DEPENDENT PERMEASE MDL1, MITOCHONDRIAL"/>
    <property type="match status" value="1"/>
</dbReference>
<comment type="caution">
    <text evidence="15">The sequence shown here is derived from an EMBL/GenBank/DDBJ whole genome shotgun (WGS) entry which is preliminary data.</text>
</comment>
<dbReference type="InterPro" id="IPR011527">
    <property type="entry name" value="ABC1_TM_dom"/>
</dbReference>
<keyword evidence="7" id="KW-0067">ATP-binding</keyword>
<feature type="domain" description="ABC transmembrane type-1" evidence="14">
    <location>
        <begin position="38"/>
        <end position="324"/>
    </location>
</feature>
<keyword evidence="9 12" id="KW-0472">Membrane</keyword>
<evidence type="ECO:0000256" key="7">
    <source>
        <dbReference type="ARBA" id="ARBA00022840"/>
    </source>
</evidence>
<feature type="transmembrane region" description="Helical" evidence="12">
    <location>
        <begin position="155"/>
        <end position="173"/>
    </location>
</feature>
<feature type="compositionally biased region" description="Basic and acidic residues" evidence="11">
    <location>
        <begin position="605"/>
        <end position="626"/>
    </location>
</feature>
<dbReference type="PROSITE" id="PS00211">
    <property type="entry name" value="ABC_TRANSPORTER_1"/>
    <property type="match status" value="1"/>
</dbReference>
<dbReference type="PROSITE" id="PS50929">
    <property type="entry name" value="ABC_TM1F"/>
    <property type="match status" value="1"/>
</dbReference>
<dbReference type="FunFam" id="3.40.50.300:FF:000221">
    <property type="entry name" value="Multidrug ABC transporter ATP-binding protein"/>
    <property type="match status" value="1"/>
</dbReference>
<dbReference type="InterPro" id="IPR036640">
    <property type="entry name" value="ABC1_TM_sf"/>
</dbReference>
<keyword evidence="3" id="KW-1003">Cell membrane</keyword>
<dbReference type="EMBL" id="CBUQ010000008">
    <property type="protein sequence ID" value="CDI68201.1"/>
    <property type="molecule type" value="Genomic_DNA"/>
</dbReference>
<reference evidence="15 16" key="1">
    <citation type="submission" date="2013-10" db="EMBL/GenBank/DDBJ databases">
        <authorList>
            <person name="Manrique M."/>
        </authorList>
    </citation>
    <scope>NUCLEOTIDE SEQUENCE [LARGE SCALE GENOMIC DNA]</scope>
    <source>
        <strain evidence="15 16">IM386</strain>
    </source>
</reference>
<keyword evidence="6" id="KW-0547">Nucleotide-binding</keyword>
<dbReference type="RefSeq" id="WP_014698098.1">
    <property type="nucleotide sequence ID" value="NZ_CBUQ010000008.1"/>
</dbReference>
<reference evidence="15 16" key="2">
    <citation type="submission" date="2015-01" db="EMBL/GenBank/DDBJ databases">
        <title>Genome sequence of a Bifidobacterium animalis strain.</title>
        <authorList>
            <person name="Bogovic-Matijasic B."/>
            <person name="Hacin B."/>
            <person name="Citar M."/>
            <person name="Svigelj K."/>
            <person name="Stempelj M."/>
            <person name="Rogelj I."/>
        </authorList>
    </citation>
    <scope>NUCLEOTIDE SEQUENCE [LARGE SCALE GENOMIC DNA]</scope>
    <source>
        <strain evidence="15 16">IM386</strain>
    </source>
</reference>
<dbReference type="GO" id="GO:0005524">
    <property type="term" value="F:ATP binding"/>
    <property type="evidence" value="ECO:0007669"/>
    <property type="project" value="UniProtKB-KW"/>
</dbReference>
<comment type="subcellular location">
    <subcellularLocation>
        <location evidence="1">Cell inner membrane</location>
        <topology evidence="1">Multi-pass membrane protein</topology>
    </subcellularLocation>
</comment>
<dbReference type="SMART" id="SM00382">
    <property type="entry name" value="AAA"/>
    <property type="match status" value="1"/>
</dbReference>
<dbReference type="InterPro" id="IPR003439">
    <property type="entry name" value="ABC_transporter-like_ATP-bd"/>
</dbReference>
<dbReference type="PROSITE" id="PS50893">
    <property type="entry name" value="ABC_TRANSPORTER_2"/>
    <property type="match status" value="1"/>
</dbReference>
<keyword evidence="5 12" id="KW-0812">Transmembrane</keyword>
<evidence type="ECO:0000256" key="3">
    <source>
        <dbReference type="ARBA" id="ARBA00022475"/>
    </source>
</evidence>
<feature type="transmembrane region" description="Helical" evidence="12">
    <location>
        <begin position="74"/>
        <end position="94"/>
    </location>
</feature>
<evidence type="ECO:0000256" key="12">
    <source>
        <dbReference type="SAM" id="Phobius"/>
    </source>
</evidence>
<dbReference type="Gene3D" id="1.20.1560.10">
    <property type="entry name" value="ABC transporter type 1, transmembrane domain"/>
    <property type="match status" value="1"/>
</dbReference>
<evidence type="ECO:0000256" key="1">
    <source>
        <dbReference type="ARBA" id="ARBA00004429"/>
    </source>
</evidence>
<evidence type="ECO:0000256" key="10">
    <source>
        <dbReference type="ARBA" id="ARBA00023455"/>
    </source>
</evidence>
<dbReference type="CDD" id="cd18548">
    <property type="entry name" value="ABC_6TM_Tm287_like"/>
    <property type="match status" value="1"/>
</dbReference>
<organism evidence="15 16">
    <name type="scientific">Bifidobacterium animalis subsp. animalis IM386</name>
    <dbReference type="NCBI Taxonomy" id="1402194"/>
    <lineage>
        <taxon>Bacteria</taxon>
        <taxon>Bacillati</taxon>
        <taxon>Actinomycetota</taxon>
        <taxon>Actinomycetes</taxon>
        <taxon>Bifidobacteriales</taxon>
        <taxon>Bifidobacteriaceae</taxon>
        <taxon>Bifidobacterium</taxon>
    </lineage>
</organism>
<name>A0AAV2W4C3_9BIFI</name>
<dbReference type="PANTHER" id="PTHR43394:SF1">
    <property type="entry name" value="ATP-BINDING CASSETTE SUB-FAMILY B MEMBER 10, MITOCHONDRIAL"/>
    <property type="match status" value="1"/>
</dbReference>
<feature type="region of interest" description="Disordered" evidence="11">
    <location>
        <begin position="597"/>
        <end position="646"/>
    </location>
</feature>
<evidence type="ECO:0000313" key="16">
    <source>
        <dbReference type="Proteomes" id="UP000035645"/>
    </source>
</evidence>
<keyword evidence="2" id="KW-0813">Transport</keyword>
<dbReference type="SUPFAM" id="SSF52540">
    <property type="entry name" value="P-loop containing nucleoside triphosphate hydrolases"/>
    <property type="match status" value="1"/>
</dbReference>
<evidence type="ECO:0000259" key="13">
    <source>
        <dbReference type="PROSITE" id="PS50893"/>
    </source>
</evidence>
<dbReference type="Gene3D" id="3.40.50.300">
    <property type="entry name" value="P-loop containing nucleotide triphosphate hydrolases"/>
    <property type="match status" value="1"/>
</dbReference>
<evidence type="ECO:0000259" key="14">
    <source>
        <dbReference type="PROSITE" id="PS50929"/>
    </source>
</evidence>
<sequence length="646" mass="71684">MSTATASTGATGSGRKPVKMHTIKTLAGSIREYTKASLLSPLFVVVEAIIEILIPTVIATLIDKGITNRSMQAIWQYGLILILCAAVSLAAGFLSGRFAAIASSGFGKNLRHDEFERVQQFSFTNIDRFSTGSIITRLTTDVTNVQNSYQMIIRIGMRAPIMLVAAWIFSFRISPQISMVFLACIPVLAVGLIGLIIIVHPIFERVFHTYDELNNVVDENLQGIRVVKSFNREDHEDRKFGHISQLIYKQFVKAEKLLSINSPLFNVCMYASLITIAWVGAQQIVASGNNAANGLTTGDLTALVTYALQIMMSMMMVSMIFVMVIISRASAERITQLLTEESTIKESAQPITQVNDGSIDFDDVTFRYSEHSEKPVLDHIDLHIKSGQTIGIVGGTGSAKSSLVQLIPRLYDVSSGTLKVGGVDVRDYELESLRDEVAMVLQKNVLFSGTIAENLRWGNPYATDEEIRHACELAQADGFIEEFPDKYDTYIEQGGTNVSGGQRQRLCIARALLKKPKILILDDSTSAVDTKTDKLIREAFHHEIPNTTKIIIAQRVASVEESDSIIVMHEGRVLDQGTSEELLERCEEYRSIYLSQTQQHSQQDLGKESNDWHEEEAEATKRDEVQRLFNMELENNTDNANGGDAQ</sequence>
<protein>
    <submittedName>
        <fullName evidence="15">ABC-type multidrug transport system ATPase and pe rmease component</fullName>
    </submittedName>
</protein>
<evidence type="ECO:0000256" key="6">
    <source>
        <dbReference type="ARBA" id="ARBA00022741"/>
    </source>
</evidence>
<evidence type="ECO:0000256" key="5">
    <source>
        <dbReference type="ARBA" id="ARBA00022692"/>
    </source>
</evidence>
<gene>
    <name evidence="15" type="ORF">BANIM336_01553</name>
</gene>
<dbReference type="SUPFAM" id="SSF90123">
    <property type="entry name" value="ABC transporter transmembrane region"/>
    <property type="match status" value="1"/>
</dbReference>
<dbReference type="Proteomes" id="UP000035645">
    <property type="component" value="Unassembled WGS sequence"/>
</dbReference>
<dbReference type="InterPro" id="IPR017871">
    <property type="entry name" value="ABC_transporter-like_CS"/>
</dbReference>
<evidence type="ECO:0000256" key="11">
    <source>
        <dbReference type="SAM" id="MobiDB-lite"/>
    </source>
</evidence>
<accession>A0AAV2W4C3</accession>